<dbReference type="InterPro" id="IPR036047">
    <property type="entry name" value="F-box-like_dom_sf"/>
</dbReference>
<dbReference type="SUPFAM" id="SSF81383">
    <property type="entry name" value="F-box domain"/>
    <property type="match status" value="1"/>
</dbReference>
<organism evidence="2 3">
    <name type="scientific">Galerina marginata (strain CBS 339.88)</name>
    <dbReference type="NCBI Taxonomy" id="685588"/>
    <lineage>
        <taxon>Eukaryota</taxon>
        <taxon>Fungi</taxon>
        <taxon>Dikarya</taxon>
        <taxon>Basidiomycota</taxon>
        <taxon>Agaricomycotina</taxon>
        <taxon>Agaricomycetes</taxon>
        <taxon>Agaricomycetidae</taxon>
        <taxon>Agaricales</taxon>
        <taxon>Agaricineae</taxon>
        <taxon>Strophariaceae</taxon>
        <taxon>Galerina</taxon>
    </lineage>
</organism>
<evidence type="ECO:0000313" key="2">
    <source>
        <dbReference type="EMBL" id="KDR76901.1"/>
    </source>
</evidence>
<feature type="transmembrane region" description="Helical" evidence="1">
    <location>
        <begin position="20"/>
        <end position="39"/>
    </location>
</feature>
<proteinExistence type="predicted"/>
<accession>A0A067T194</accession>
<reference evidence="3" key="1">
    <citation type="journal article" date="2014" name="Proc. Natl. Acad. Sci. U.S.A.">
        <title>Extensive sampling of basidiomycete genomes demonstrates inadequacy of the white-rot/brown-rot paradigm for wood decay fungi.</title>
        <authorList>
            <person name="Riley R."/>
            <person name="Salamov A.A."/>
            <person name="Brown D.W."/>
            <person name="Nagy L.G."/>
            <person name="Floudas D."/>
            <person name="Held B.W."/>
            <person name="Levasseur A."/>
            <person name="Lombard V."/>
            <person name="Morin E."/>
            <person name="Otillar R."/>
            <person name="Lindquist E.A."/>
            <person name="Sun H."/>
            <person name="LaButti K.M."/>
            <person name="Schmutz J."/>
            <person name="Jabbour D."/>
            <person name="Luo H."/>
            <person name="Baker S.E."/>
            <person name="Pisabarro A.G."/>
            <person name="Walton J.D."/>
            <person name="Blanchette R.A."/>
            <person name="Henrissat B."/>
            <person name="Martin F."/>
            <person name="Cullen D."/>
            <person name="Hibbett D.S."/>
            <person name="Grigoriev I.V."/>
        </authorList>
    </citation>
    <scope>NUCLEOTIDE SEQUENCE [LARGE SCALE GENOMIC DNA]</scope>
    <source>
        <strain evidence="3">CBS 339.88</strain>
    </source>
</reference>
<keyword evidence="1" id="KW-0472">Membrane</keyword>
<dbReference type="Proteomes" id="UP000027222">
    <property type="component" value="Unassembled WGS sequence"/>
</dbReference>
<keyword evidence="3" id="KW-1185">Reference proteome</keyword>
<dbReference type="HOGENOM" id="CLU_027357_0_0_1"/>
<dbReference type="AlphaFoldDB" id="A0A067T194"/>
<keyword evidence="1" id="KW-1133">Transmembrane helix</keyword>
<name>A0A067T194_GALM3</name>
<keyword evidence="1" id="KW-0812">Transmembrane</keyword>
<evidence type="ECO:0000313" key="3">
    <source>
        <dbReference type="Proteomes" id="UP000027222"/>
    </source>
</evidence>
<evidence type="ECO:0008006" key="4">
    <source>
        <dbReference type="Google" id="ProtNLM"/>
    </source>
</evidence>
<sequence length="636" mass="70385">MTKRKKRVRPTDSPGTTTHFPVPTSGILLLPLELIYLILSSCSNAMLVSLAQTCKMFNTIALHAFFKREAFSKPAKGFLSSNRAPTEILDATRTALFVKRIHSVNWVFKAGCECKIGHPQADPQCLFLPSETRTSADIARTVSMTGPLWRTLDEIANLQAIISRMPEVRYVNLDFTSVGTWLRSVLRRSHPCLWNEKVNIEVLERAFVGLLDNILDKGCTTLLVSGGKELKRLLSGESSQHSMSPTNTTHKHLKLETLSIHSDILLVPPFYDWTLSLFTSSACADTLVSLSFWPQMEPIPSSLLASLDLPNLVEFEIRYFCMTNFDDLGSQSAEFEGIAAFLKTHHEQLQEVTLNLVGLPSMGSTTPITVSAFDSREPVFPNLQSIAAHPAYIVWLLDLAASSGSKTTLGNLTSIDLQAEDYGSRQPFDYALFNEALNALVSWQNGYRGGENVHKTRSSTKNKNVRPGRMIELTFTLHSEHGLCEWFASHLPPPPGSASSVGDGAHSSELSILTRLMCVSTLAICIAFPGISAEMVEHIPDWLALIPNAGASSNLPGSSRRDDKRLVIRIGRLRMSKFKLEYYGSSFPVDKDQFIKRIADKCVGLKWIEMDKVLSINDPIDLDEVRAGTSLGNVET</sequence>
<dbReference type="OrthoDB" id="2635672at2759"/>
<protein>
    <recommendedName>
        <fullName evidence="4">F-box domain-containing protein</fullName>
    </recommendedName>
</protein>
<gene>
    <name evidence="2" type="ORF">GALMADRAFT_418624</name>
</gene>
<dbReference type="EMBL" id="KL142377">
    <property type="protein sequence ID" value="KDR76901.1"/>
    <property type="molecule type" value="Genomic_DNA"/>
</dbReference>
<evidence type="ECO:0000256" key="1">
    <source>
        <dbReference type="SAM" id="Phobius"/>
    </source>
</evidence>